<dbReference type="RefSeq" id="WP_058573874.1">
    <property type="nucleotide sequence ID" value="NZ_LOPV01000715.1"/>
</dbReference>
<keyword evidence="1" id="KW-0812">Transmembrane</keyword>
<reference evidence="2 3" key="1">
    <citation type="submission" date="2015-12" db="EMBL/GenBank/DDBJ databases">
        <title>Haloferax profundi sp. nov. isolated from the Discovery deep brine-seawater interface in the Red Sea.</title>
        <authorList>
            <person name="Zhang G."/>
            <person name="Stingl U."/>
            <person name="Rashid M."/>
        </authorList>
    </citation>
    <scope>NUCLEOTIDE SEQUENCE [LARGE SCALE GENOMIC DNA]</scope>
    <source>
        <strain evidence="2 3">SB29</strain>
    </source>
</reference>
<feature type="transmembrane region" description="Helical" evidence="1">
    <location>
        <begin position="117"/>
        <end position="134"/>
    </location>
</feature>
<protein>
    <submittedName>
        <fullName evidence="2">Uncharacterized protein</fullName>
    </submittedName>
</protein>
<keyword evidence="1" id="KW-1133">Transmembrane helix</keyword>
<dbReference type="EMBL" id="LOPV01000715">
    <property type="protein sequence ID" value="KTG07549.1"/>
    <property type="molecule type" value="Genomic_DNA"/>
</dbReference>
<dbReference type="OrthoDB" id="219405at2157"/>
<keyword evidence="1" id="KW-0472">Membrane</keyword>
<organism evidence="2 3">
    <name type="scientific">Haloferax profundi</name>
    <dbReference type="NCBI Taxonomy" id="1544718"/>
    <lineage>
        <taxon>Archaea</taxon>
        <taxon>Methanobacteriati</taxon>
        <taxon>Methanobacteriota</taxon>
        <taxon>Stenosarchaea group</taxon>
        <taxon>Halobacteria</taxon>
        <taxon>Halobacteriales</taxon>
        <taxon>Haloferacaceae</taxon>
        <taxon>Haloferax</taxon>
    </lineage>
</organism>
<dbReference type="Pfam" id="PF26064">
    <property type="entry name" value="DUF8023"/>
    <property type="match status" value="1"/>
</dbReference>
<comment type="caution">
    <text evidence="2">The sequence shown here is derived from an EMBL/GenBank/DDBJ whole genome shotgun (WGS) entry which is preliminary data.</text>
</comment>
<accession>A0A0W1R2M8</accession>
<feature type="transmembrane region" description="Helical" evidence="1">
    <location>
        <begin position="21"/>
        <end position="39"/>
    </location>
</feature>
<sequence length="135" mass="14548">MASRYSKGLSGLASDYAMLKTIPAMLSVVFVATGLYAFGGVSDITITWLSNYTLTSEHATLGSIVVFALAFMSSETKSLEYYEYWEMGFILASPAVILGWEYTTQIPDLLLGLGDPLGAQVAFVITVVGWAVAVR</sequence>
<dbReference type="AlphaFoldDB" id="A0A0W1R2M8"/>
<evidence type="ECO:0000313" key="2">
    <source>
        <dbReference type="EMBL" id="KTG07549.1"/>
    </source>
</evidence>
<evidence type="ECO:0000313" key="3">
    <source>
        <dbReference type="Proteomes" id="UP000053157"/>
    </source>
</evidence>
<dbReference type="Proteomes" id="UP000053157">
    <property type="component" value="Unassembled WGS sequence"/>
</dbReference>
<gene>
    <name evidence="2" type="ORF">AUR66_05045</name>
</gene>
<dbReference type="InterPro" id="IPR058336">
    <property type="entry name" value="VP3-like_halobact-type"/>
</dbReference>
<name>A0A0W1R2M8_9EURY</name>
<evidence type="ECO:0000256" key="1">
    <source>
        <dbReference type="SAM" id="Phobius"/>
    </source>
</evidence>
<proteinExistence type="predicted"/>
<keyword evidence="3" id="KW-1185">Reference proteome</keyword>